<accession>A0A4R7HWD9</accession>
<evidence type="ECO:0000256" key="1">
    <source>
        <dbReference type="ARBA" id="ARBA00023002"/>
    </source>
</evidence>
<dbReference type="InterPro" id="IPR013118">
    <property type="entry name" value="Mannitol_DH_C"/>
</dbReference>
<dbReference type="PANTHER" id="PTHR43362">
    <property type="entry name" value="MANNITOL DEHYDROGENASE DSF1-RELATED"/>
    <property type="match status" value="1"/>
</dbReference>
<dbReference type="SUPFAM" id="SSF48179">
    <property type="entry name" value="6-phosphogluconate dehydrogenase C-terminal domain-like"/>
    <property type="match status" value="1"/>
</dbReference>
<proteinExistence type="predicted"/>
<evidence type="ECO:0000259" key="4">
    <source>
        <dbReference type="Pfam" id="PF08125"/>
    </source>
</evidence>
<evidence type="ECO:0000256" key="2">
    <source>
        <dbReference type="ARBA" id="ARBA00048615"/>
    </source>
</evidence>
<dbReference type="Gene3D" id="1.10.1040.10">
    <property type="entry name" value="N-(1-d-carboxylethyl)-l-norvaline Dehydrogenase, domain 2"/>
    <property type="match status" value="1"/>
</dbReference>
<dbReference type="PRINTS" id="PR00084">
    <property type="entry name" value="MTLDHDRGNASE"/>
</dbReference>
<dbReference type="InterPro" id="IPR013131">
    <property type="entry name" value="Mannitol_DH_N"/>
</dbReference>
<keyword evidence="6" id="KW-1185">Reference proteome</keyword>
<dbReference type="InterPro" id="IPR050988">
    <property type="entry name" value="Mannitol_DH/Oxidoreductase"/>
</dbReference>
<comment type="catalytic activity">
    <reaction evidence="2">
        <text>D-mannitol 1-phosphate + NAD(+) = beta-D-fructose 6-phosphate + NADH + H(+)</text>
        <dbReference type="Rhea" id="RHEA:19661"/>
        <dbReference type="ChEBI" id="CHEBI:15378"/>
        <dbReference type="ChEBI" id="CHEBI:57540"/>
        <dbReference type="ChEBI" id="CHEBI:57634"/>
        <dbReference type="ChEBI" id="CHEBI:57945"/>
        <dbReference type="ChEBI" id="CHEBI:61381"/>
        <dbReference type="EC" id="1.1.1.17"/>
    </reaction>
</comment>
<dbReference type="InterPro" id="IPR013328">
    <property type="entry name" value="6PGD_dom2"/>
</dbReference>
<dbReference type="InterPro" id="IPR008927">
    <property type="entry name" value="6-PGluconate_DH-like_C_sf"/>
</dbReference>
<dbReference type="InterPro" id="IPR000669">
    <property type="entry name" value="Mannitol_DH"/>
</dbReference>
<dbReference type="OrthoDB" id="271711at2"/>
<dbReference type="AlphaFoldDB" id="A0A4R7HWD9"/>
<dbReference type="GO" id="GO:0008926">
    <property type="term" value="F:mannitol-1-phosphate 5-dehydrogenase activity"/>
    <property type="evidence" value="ECO:0007669"/>
    <property type="project" value="UniProtKB-EC"/>
</dbReference>
<dbReference type="EMBL" id="SOAU01000001">
    <property type="protein sequence ID" value="TDT14466.1"/>
    <property type="molecule type" value="Genomic_DNA"/>
</dbReference>
<organism evidence="5 6">
    <name type="scientific">Ilumatobacter fluminis</name>
    <dbReference type="NCBI Taxonomy" id="467091"/>
    <lineage>
        <taxon>Bacteria</taxon>
        <taxon>Bacillati</taxon>
        <taxon>Actinomycetota</taxon>
        <taxon>Acidimicrobiia</taxon>
        <taxon>Acidimicrobiales</taxon>
        <taxon>Ilumatobacteraceae</taxon>
        <taxon>Ilumatobacter</taxon>
    </lineage>
</organism>
<dbReference type="PANTHER" id="PTHR43362:SF1">
    <property type="entry name" value="MANNITOL DEHYDROGENASE 2-RELATED"/>
    <property type="match status" value="1"/>
</dbReference>
<dbReference type="Pfam" id="PF08125">
    <property type="entry name" value="Mannitol_dh_C"/>
    <property type="match status" value="1"/>
</dbReference>
<sequence length="464" mass="50060">MDVIDLSTSGLPVLADRGMAVPQYDRETLVPRIVHIGVGGFHRSHLAMYVDRLAAGGDDWAICGLCLLPGDAAIVDALRAQDHLYTLTMKTAAARSSTVIGSIVDVVHAPTDDEPAVERLARSDTAIVSLTVTEAGYDDTDRNRRTFDLIAAAIERRLDRGLGGVTVLSCDNLPGNGDAARRCVLAACDRRSPGLAARVEVSCTFPNSMVDRITPVTTDDDRRALLDDFGLRDRWPVVAEPFCQWVVEDRFAAGRPDIASVGAILSDDVHAWERYKLRLLNAAHSAIAYLAALVPYTYVDEVLADPDFANFLERLLLDEAVPSLDPIDGHPPEDYVATVLDRFANAGVRDQIARLCVDGTAKMPRFLFPIVSDRLANGGSVERCATAVAGWARYLAVVPEADQAPDAAADRVRRLASAAREDPGAFVDERAGFPPDLAASAEFREAFVDAFRRLDAGGPRAAIG</sequence>
<dbReference type="Gene3D" id="3.40.50.720">
    <property type="entry name" value="NAD(P)-binding Rossmann-like Domain"/>
    <property type="match status" value="1"/>
</dbReference>
<gene>
    <name evidence="5" type="ORF">BDK89_0021</name>
</gene>
<dbReference type="Proteomes" id="UP000294558">
    <property type="component" value="Unassembled WGS sequence"/>
</dbReference>
<name>A0A4R7HWD9_9ACTN</name>
<feature type="domain" description="Mannitol dehydrogenase N-terminal" evidence="3">
    <location>
        <begin position="32"/>
        <end position="259"/>
    </location>
</feature>
<protein>
    <submittedName>
        <fullName evidence="5">Mannitol 2-dehydrogenase</fullName>
    </submittedName>
</protein>
<dbReference type="InterPro" id="IPR036291">
    <property type="entry name" value="NAD(P)-bd_dom_sf"/>
</dbReference>
<dbReference type="Pfam" id="PF01232">
    <property type="entry name" value="Mannitol_dh"/>
    <property type="match status" value="1"/>
</dbReference>
<dbReference type="RefSeq" id="WP_133867012.1">
    <property type="nucleotide sequence ID" value="NZ_SOAU01000001.1"/>
</dbReference>
<evidence type="ECO:0000313" key="5">
    <source>
        <dbReference type="EMBL" id="TDT14466.1"/>
    </source>
</evidence>
<evidence type="ECO:0000313" key="6">
    <source>
        <dbReference type="Proteomes" id="UP000294558"/>
    </source>
</evidence>
<reference evidence="5 6" key="1">
    <citation type="submission" date="2019-03" db="EMBL/GenBank/DDBJ databases">
        <title>Sequencing the genomes of 1000 actinobacteria strains.</title>
        <authorList>
            <person name="Klenk H.-P."/>
        </authorList>
    </citation>
    <scope>NUCLEOTIDE SEQUENCE [LARGE SCALE GENOMIC DNA]</scope>
    <source>
        <strain evidence="5 6">DSM 18936</strain>
    </source>
</reference>
<comment type="caution">
    <text evidence="5">The sequence shown here is derived from an EMBL/GenBank/DDBJ whole genome shotgun (WGS) entry which is preliminary data.</text>
</comment>
<evidence type="ECO:0000259" key="3">
    <source>
        <dbReference type="Pfam" id="PF01232"/>
    </source>
</evidence>
<feature type="domain" description="Mannitol dehydrogenase C-terminal" evidence="4">
    <location>
        <begin position="268"/>
        <end position="454"/>
    </location>
</feature>
<dbReference type="SUPFAM" id="SSF51735">
    <property type="entry name" value="NAD(P)-binding Rossmann-fold domains"/>
    <property type="match status" value="1"/>
</dbReference>
<keyword evidence="1" id="KW-0560">Oxidoreductase</keyword>